<evidence type="ECO:0000313" key="6">
    <source>
        <dbReference type="Proteomes" id="UP000184440"/>
    </source>
</evidence>
<name>A0A1M7TY13_9ACTN</name>
<keyword evidence="5" id="KW-0479">Metal-binding</keyword>
<evidence type="ECO:0000259" key="4">
    <source>
        <dbReference type="Pfam" id="PF13490"/>
    </source>
</evidence>
<accession>A0A1M7TY13</accession>
<feature type="transmembrane region" description="Helical" evidence="3">
    <location>
        <begin position="242"/>
        <end position="262"/>
    </location>
</feature>
<reference evidence="5 6" key="1">
    <citation type="submission" date="2016-11" db="EMBL/GenBank/DDBJ databases">
        <authorList>
            <person name="Jaros S."/>
            <person name="Januszkiewicz K."/>
            <person name="Wedrychowicz H."/>
        </authorList>
    </citation>
    <scope>NUCLEOTIDE SEQUENCE [LARGE SCALE GENOMIC DNA]</scope>
    <source>
        <strain evidence="5 6">DSM 46144</strain>
    </source>
</reference>
<keyword evidence="5" id="KW-0862">Zinc</keyword>
<dbReference type="RefSeq" id="WP_073260127.1">
    <property type="nucleotide sequence ID" value="NZ_FRCS01000007.1"/>
</dbReference>
<dbReference type="AlphaFoldDB" id="A0A1M7TY13"/>
<keyword evidence="6" id="KW-1185">Reference proteome</keyword>
<dbReference type="Proteomes" id="UP000184440">
    <property type="component" value="Unassembled WGS sequence"/>
</dbReference>
<feature type="transmembrane region" description="Helical" evidence="3">
    <location>
        <begin position="141"/>
        <end position="159"/>
    </location>
</feature>
<dbReference type="EMBL" id="FRCS01000007">
    <property type="protein sequence ID" value="SHN75629.1"/>
    <property type="molecule type" value="Genomic_DNA"/>
</dbReference>
<keyword evidence="3" id="KW-0812">Transmembrane</keyword>
<dbReference type="GO" id="GO:0008270">
    <property type="term" value="F:zinc ion binding"/>
    <property type="evidence" value="ECO:0007669"/>
    <property type="project" value="UniProtKB-KW"/>
</dbReference>
<feature type="transmembrane region" description="Helical" evidence="3">
    <location>
        <begin position="217"/>
        <end position="235"/>
    </location>
</feature>
<dbReference type="Gene3D" id="1.10.10.1320">
    <property type="entry name" value="Anti-sigma factor, zinc-finger domain"/>
    <property type="match status" value="1"/>
</dbReference>
<dbReference type="OrthoDB" id="5185837at2"/>
<organism evidence="5 6">
    <name type="scientific">Cryptosporangium aurantiacum</name>
    <dbReference type="NCBI Taxonomy" id="134849"/>
    <lineage>
        <taxon>Bacteria</taxon>
        <taxon>Bacillati</taxon>
        <taxon>Actinomycetota</taxon>
        <taxon>Actinomycetes</taxon>
        <taxon>Cryptosporangiales</taxon>
        <taxon>Cryptosporangiaceae</taxon>
        <taxon>Cryptosporangium</taxon>
    </lineage>
</organism>
<protein>
    <submittedName>
        <fullName evidence="5">Putative zinc-finger</fullName>
    </submittedName>
</protein>
<dbReference type="Pfam" id="PF13490">
    <property type="entry name" value="zf-HC2"/>
    <property type="match status" value="1"/>
</dbReference>
<keyword evidence="2" id="KW-0804">Transcription</keyword>
<sequence>MKEWLAAYAAGTLRGADRDRVRVHLADCPRCRADLAAWKNIADALRPGTATAGTTAPDPERLVRAVLTRSAVESPDPPPEGQAARRLRHLAALMVAEARLIRPAVPIASALVIALGVVIVLVQATTGRDAERTTAGGTAELVLALIAPIVAAAGVAGTYRSGRDPAAELIAATPGSGLLLLVRLALVFGYDLAIAVVASVALAAADVADTASLNTLVGAWLGPMALLSSLSLLIAVRFGSDVALSAAVGLWAVRVLAGDVLLSPDALPARVIVTVWSTNAPVLAVSAAVALIALLLAGRFDEPRNGWRATHPL</sequence>
<evidence type="ECO:0000256" key="2">
    <source>
        <dbReference type="ARBA" id="ARBA00023163"/>
    </source>
</evidence>
<evidence type="ECO:0000313" key="5">
    <source>
        <dbReference type="EMBL" id="SHN75629.1"/>
    </source>
</evidence>
<keyword evidence="3" id="KW-0472">Membrane</keyword>
<dbReference type="InterPro" id="IPR027383">
    <property type="entry name" value="Znf_put"/>
</dbReference>
<evidence type="ECO:0000256" key="1">
    <source>
        <dbReference type="ARBA" id="ARBA00023015"/>
    </source>
</evidence>
<gene>
    <name evidence="5" type="ORF">SAMN05443668_107343</name>
</gene>
<dbReference type="InterPro" id="IPR041916">
    <property type="entry name" value="Anti_sigma_zinc_sf"/>
</dbReference>
<keyword evidence="1" id="KW-0805">Transcription regulation</keyword>
<proteinExistence type="predicted"/>
<feature type="domain" description="Putative zinc-finger" evidence="4">
    <location>
        <begin position="3"/>
        <end position="32"/>
    </location>
</feature>
<feature type="transmembrane region" description="Helical" evidence="3">
    <location>
        <begin position="180"/>
        <end position="205"/>
    </location>
</feature>
<keyword evidence="5" id="KW-0863">Zinc-finger</keyword>
<dbReference type="STRING" id="134849.SAMN05443668_107343"/>
<feature type="transmembrane region" description="Helical" evidence="3">
    <location>
        <begin position="100"/>
        <end position="121"/>
    </location>
</feature>
<feature type="transmembrane region" description="Helical" evidence="3">
    <location>
        <begin position="282"/>
        <end position="300"/>
    </location>
</feature>
<evidence type="ECO:0000256" key="3">
    <source>
        <dbReference type="SAM" id="Phobius"/>
    </source>
</evidence>
<keyword evidence="3" id="KW-1133">Transmembrane helix</keyword>